<dbReference type="SUPFAM" id="SSF55729">
    <property type="entry name" value="Acyl-CoA N-acyltransferases (Nat)"/>
    <property type="match status" value="1"/>
</dbReference>
<dbReference type="Pfam" id="PF00583">
    <property type="entry name" value="Acetyltransf_1"/>
    <property type="match status" value="1"/>
</dbReference>
<sequence>MPRSLAFFTDVALRVAEGGVTERHADHTVIRSPGNPTFWWGNFLLMPAAPQAGDLPRWEALFRQAFPTAAHRAFGVDTPDGGLDSGEWQAAGYEVQRDTVLTATRTVPPRRTPPLDLRPLHSDADWEAAAHLRLAVNAADPHPHGEAAYREFVTRKLAAARAAQERGRGAVLAAFDPHGAALSALGIFDAGDGVARYQTVETHPQHRSRGLAGALVHAAAQWAHARLGTRTLVIVADPDYHAQALYERLGFRPAETQLSLQRCPPGP</sequence>
<dbReference type="EMBL" id="NHMK01000009">
    <property type="protein sequence ID" value="OWL97774.1"/>
    <property type="molecule type" value="Genomic_DNA"/>
</dbReference>
<proteinExistence type="predicted"/>
<dbReference type="RefSeq" id="WP_088247581.1">
    <property type="nucleotide sequence ID" value="NZ_BNAM01000002.1"/>
</dbReference>
<evidence type="ECO:0000313" key="3">
    <source>
        <dbReference type="Proteomes" id="UP000197208"/>
    </source>
</evidence>
<dbReference type="Proteomes" id="UP000197208">
    <property type="component" value="Unassembled WGS sequence"/>
</dbReference>
<reference evidence="2 3" key="1">
    <citation type="submission" date="2017-05" db="EMBL/GenBank/DDBJ databases">
        <title>De novo genome assembly of Deniococcus indicus strain DR1.</title>
        <authorList>
            <person name="Chauhan D."/>
            <person name="Yennamalli R.M."/>
            <person name="Priyadarshini R."/>
        </authorList>
    </citation>
    <scope>NUCLEOTIDE SEQUENCE [LARGE SCALE GENOMIC DNA]</scope>
    <source>
        <strain evidence="2 3">DR1</strain>
    </source>
</reference>
<dbReference type="InterPro" id="IPR000182">
    <property type="entry name" value="GNAT_dom"/>
</dbReference>
<protein>
    <recommendedName>
        <fullName evidence="1">N-acetyltransferase domain-containing protein</fullName>
    </recommendedName>
</protein>
<comment type="caution">
    <text evidence="2">The sequence shown here is derived from an EMBL/GenBank/DDBJ whole genome shotgun (WGS) entry which is preliminary data.</text>
</comment>
<evidence type="ECO:0000313" key="2">
    <source>
        <dbReference type="EMBL" id="OWL97774.1"/>
    </source>
</evidence>
<gene>
    <name evidence="2" type="ORF">CBQ26_05890</name>
</gene>
<dbReference type="PROSITE" id="PS51186">
    <property type="entry name" value="GNAT"/>
    <property type="match status" value="1"/>
</dbReference>
<dbReference type="GO" id="GO:0016747">
    <property type="term" value="F:acyltransferase activity, transferring groups other than amino-acyl groups"/>
    <property type="evidence" value="ECO:0007669"/>
    <property type="project" value="InterPro"/>
</dbReference>
<accession>A0A246BQ42</accession>
<name>A0A246BQ42_9DEIO</name>
<dbReference type="CDD" id="cd04301">
    <property type="entry name" value="NAT_SF"/>
    <property type="match status" value="1"/>
</dbReference>
<dbReference type="AlphaFoldDB" id="A0A246BQ42"/>
<keyword evidence="3" id="KW-1185">Reference proteome</keyword>
<feature type="domain" description="N-acetyltransferase" evidence="1">
    <location>
        <begin position="115"/>
        <end position="267"/>
    </location>
</feature>
<organism evidence="2 3">
    <name type="scientific">Deinococcus indicus</name>
    <dbReference type="NCBI Taxonomy" id="223556"/>
    <lineage>
        <taxon>Bacteria</taxon>
        <taxon>Thermotogati</taxon>
        <taxon>Deinococcota</taxon>
        <taxon>Deinococci</taxon>
        <taxon>Deinococcales</taxon>
        <taxon>Deinococcaceae</taxon>
        <taxon>Deinococcus</taxon>
    </lineage>
</organism>
<dbReference type="Gene3D" id="3.40.630.30">
    <property type="match status" value="1"/>
</dbReference>
<dbReference type="InterPro" id="IPR016181">
    <property type="entry name" value="Acyl_CoA_acyltransferase"/>
</dbReference>
<evidence type="ECO:0000259" key="1">
    <source>
        <dbReference type="PROSITE" id="PS51186"/>
    </source>
</evidence>
<dbReference type="OrthoDB" id="9797456at2"/>